<feature type="region of interest" description="Disordered" evidence="1">
    <location>
        <begin position="159"/>
        <end position="199"/>
    </location>
</feature>
<dbReference type="AlphaFoldDB" id="A0A931C678"/>
<evidence type="ECO:0000313" key="5">
    <source>
        <dbReference type="Proteomes" id="UP000598146"/>
    </source>
</evidence>
<dbReference type="Pfam" id="PF00932">
    <property type="entry name" value="LTD"/>
    <property type="match status" value="1"/>
</dbReference>
<proteinExistence type="predicted"/>
<accession>A0A931C678</accession>
<keyword evidence="2" id="KW-0732">Signal</keyword>
<organism evidence="4 5">
    <name type="scientific">Actinoplanes aureus</name>
    <dbReference type="NCBI Taxonomy" id="2792083"/>
    <lineage>
        <taxon>Bacteria</taxon>
        <taxon>Bacillati</taxon>
        <taxon>Actinomycetota</taxon>
        <taxon>Actinomycetes</taxon>
        <taxon>Micromonosporales</taxon>
        <taxon>Micromonosporaceae</taxon>
        <taxon>Actinoplanes</taxon>
    </lineage>
</organism>
<gene>
    <name evidence="4" type="ORF">I4J89_09880</name>
</gene>
<comment type="caution">
    <text evidence="4">The sequence shown here is derived from an EMBL/GenBank/DDBJ whole genome shotgun (WGS) entry which is preliminary data.</text>
</comment>
<feature type="chain" id="PRO_5037096348" evidence="2">
    <location>
        <begin position="19"/>
        <end position="399"/>
    </location>
</feature>
<dbReference type="InterPro" id="IPR001322">
    <property type="entry name" value="Lamin_tail_dom"/>
</dbReference>
<feature type="domain" description="LTD" evidence="3">
    <location>
        <begin position="268"/>
        <end position="398"/>
    </location>
</feature>
<evidence type="ECO:0000256" key="1">
    <source>
        <dbReference type="SAM" id="MobiDB-lite"/>
    </source>
</evidence>
<dbReference type="EMBL" id="JADQTO010000004">
    <property type="protein sequence ID" value="MBG0561771.1"/>
    <property type="molecule type" value="Genomic_DNA"/>
</dbReference>
<dbReference type="PROSITE" id="PS51841">
    <property type="entry name" value="LTD"/>
    <property type="match status" value="1"/>
</dbReference>
<sequence>MGVLIAGTGLTGTTPAFAADVPTFNKPTVPTGFATVQLTGKATPNKPVTLHERAYIWRGDAKTGADLPVADEYDHPVTVTADASGNWTISRDMDSGFVWAVEAEDEYSPIVTAPMKVGGTLEVTSTAANAISYRYHASPDQPWFPVKIERQNGSSWVEVASGYTDGPKGKESDVLPEGDDGDKDAEFQGTATGQPAGQQTYRAVVAEAGKPAYASEENLIEANTFTDNVTVAGTGGGTPTSPSPSPSKPTTPTSPTPKPTTPTPKPTVPTVPAAPAVGSVQFTRIQYNAPGADRKTNKSINGEYFRITNKTKKVINLFGWTIRDRAGNLYRFTSNYYLAAGNSTIVRTGKGSNVRTNRYWGKTKHVWNNGGDTATLRTPANKTIDTCRWTKPGKGYTTC</sequence>
<feature type="compositionally biased region" description="Acidic residues" evidence="1">
    <location>
        <begin position="174"/>
        <end position="183"/>
    </location>
</feature>
<dbReference type="SUPFAM" id="SSF74853">
    <property type="entry name" value="Lamin A/C globular tail domain"/>
    <property type="match status" value="1"/>
</dbReference>
<feature type="compositionally biased region" description="Pro residues" evidence="1">
    <location>
        <begin position="241"/>
        <end position="269"/>
    </location>
</feature>
<feature type="signal peptide" evidence="2">
    <location>
        <begin position="1"/>
        <end position="18"/>
    </location>
</feature>
<protein>
    <submittedName>
        <fullName evidence="4">Lamin tail domain-containing protein</fullName>
    </submittedName>
</protein>
<evidence type="ECO:0000256" key="2">
    <source>
        <dbReference type="SAM" id="SignalP"/>
    </source>
</evidence>
<reference evidence="4" key="1">
    <citation type="submission" date="2020-11" db="EMBL/GenBank/DDBJ databases">
        <title>Isolation and identification of active actinomycetes.</title>
        <authorList>
            <person name="Sun X."/>
        </authorList>
    </citation>
    <scope>NUCLEOTIDE SEQUENCE</scope>
    <source>
        <strain evidence="4">NEAU-A11</strain>
    </source>
</reference>
<keyword evidence="5" id="KW-1185">Reference proteome</keyword>
<evidence type="ECO:0000259" key="3">
    <source>
        <dbReference type="PROSITE" id="PS51841"/>
    </source>
</evidence>
<evidence type="ECO:0000313" key="4">
    <source>
        <dbReference type="EMBL" id="MBG0561771.1"/>
    </source>
</evidence>
<dbReference type="Proteomes" id="UP000598146">
    <property type="component" value="Unassembled WGS sequence"/>
</dbReference>
<feature type="region of interest" description="Disordered" evidence="1">
    <location>
        <begin position="229"/>
        <end position="275"/>
    </location>
</feature>
<name>A0A931C678_9ACTN</name>
<feature type="compositionally biased region" description="Low complexity" evidence="1">
    <location>
        <begin position="188"/>
        <end position="199"/>
    </location>
</feature>
<dbReference type="Gene3D" id="2.60.40.1260">
    <property type="entry name" value="Lamin Tail domain"/>
    <property type="match status" value="1"/>
</dbReference>
<dbReference type="InterPro" id="IPR036415">
    <property type="entry name" value="Lamin_tail_dom_sf"/>
</dbReference>